<dbReference type="GO" id="GO:0009097">
    <property type="term" value="P:isoleucine biosynthetic process"/>
    <property type="evidence" value="ECO:0007669"/>
    <property type="project" value="UniProtKB-UniPathway"/>
</dbReference>
<feature type="domain" description="Thiamine pyrophosphate enzyme central" evidence="15">
    <location>
        <begin position="192"/>
        <end position="327"/>
    </location>
</feature>
<dbReference type="InterPro" id="IPR029035">
    <property type="entry name" value="DHS-like_NAD/FAD-binding_dom"/>
</dbReference>
<keyword evidence="19" id="KW-1185">Reference proteome</keyword>
<dbReference type="EMBL" id="AMXE01000005">
    <property type="protein sequence ID" value="ENO90173.1"/>
    <property type="molecule type" value="Genomic_DNA"/>
</dbReference>
<keyword evidence="9" id="KW-0274">FAD</keyword>
<dbReference type="SUPFAM" id="SSF52467">
    <property type="entry name" value="DHS-like NAD/FAD-binding domain"/>
    <property type="match status" value="1"/>
</dbReference>
<accession>N6Z726</accession>
<evidence type="ECO:0000313" key="19">
    <source>
        <dbReference type="Proteomes" id="UP000013232"/>
    </source>
</evidence>
<comment type="pathway">
    <text evidence="2 14">Amino-acid biosynthesis; L-valine biosynthesis; L-valine from pyruvate: step 1/4.</text>
</comment>
<keyword evidence="7 14" id="KW-0808">Transferase</keyword>
<dbReference type="GO" id="GO:0005948">
    <property type="term" value="C:acetolactate synthase complex"/>
    <property type="evidence" value="ECO:0007669"/>
    <property type="project" value="TreeGrafter"/>
</dbReference>
<evidence type="ECO:0000313" key="18">
    <source>
        <dbReference type="EMBL" id="ENO90173.1"/>
    </source>
</evidence>
<dbReference type="UniPathway" id="UPA00047">
    <property type="reaction ID" value="UER00055"/>
</dbReference>
<evidence type="ECO:0000256" key="1">
    <source>
        <dbReference type="ARBA" id="ARBA00004974"/>
    </source>
</evidence>
<keyword evidence="10 14" id="KW-0460">Magnesium</keyword>
<dbReference type="InterPro" id="IPR012000">
    <property type="entry name" value="Thiamin_PyroP_enz_cen_dom"/>
</dbReference>
<dbReference type="OrthoDB" id="2254214at2"/>
<dbReference type="STRING" id="1123367.GCA_000621305_00984"/>
<dbReference type="GO" id="GO:0009099">
    <property type="term" value="P:L-valine biosynthetic process"/>
    <property type="evidence" value="ECO:0007669"/>
    <property type="project" value="UniProtKB-UniPathway"/>
</dbReference>
<dbReference type="InterPro" id="IPR012001">
    <property type="entry name" value="Thiamin_PyroP_enz_TPP-bd_dom"/>
</dbReference>
<dbReference type="CDD" id="cd07035">
    <property type="entry name" value="TPP_PYR_POX_like"/>
    <property type="match status" value="1"/>
</dbReference>
<dbReference type="eggNOG" id="COG0028">
    <property type="taxonomic scope" value="Bacteria"/>
</dbReference>
<dbReference type="PANTHER" id="PTHR18968">
    <property type="entry name" value="THIAMINE PYROPHOSPHATE ENZYMES"/>
    <property type="match status" value="1"/>
</dbReference>
<evidence type="ECO:0000256" key="4">
    <source>
        <dbReference type="ARBA" id="ARBA00013145"/>
    </source>
</evidence>
<evidence type="ECO:0000256" key="13">
    <source>
        <dbReference type="ARBA" id="ARBA00048670"/>
    </source>
</evidence>
<dbReference type="UniPathway" id="UPA00049">
    <property type="reaction ID" value="UER00059"/>
</dbReference>
<evidence type="ECO:0000256" key="7">
    <source>
        <dbReference type="ARBA" id="ARBA00022679"/>
    </source>
</evidence>
<dbReference type="NCBIfam" id="TIGR00118">
    <property type="entry name" value="acolac_lg"/>
    <property type="match status" value="1"/>
</dbReference>
<dbReference type="PANTHER" id="PTHR18968:SF170">
    <property type="entry name" value="ACETOLACTATE SYNTHASE ISOZYME 1 LARGE SUBUNIT"/>
    <property type="match status" value="1"/>
</dbReference>
<dbReference type="RefSeq" id="WP_004333511.1">
    <property type="nucleotide sequence ID" value="NZ_AMXE01000005.1"/>
</dbReference>
<dbReference type="Pfam" id="PF00205">
    <property type="entry name" value="TPP_enzyme_M"/>
    <property type="match status" value="1"/>
</dbReference>
<gene>
    <name evidence="18" type="ORF">C666_02905</name>
</gene>
<organism evidence="18 19">
    <name type="scientific">Thauera linaloolentis (strain DSM 12138 / JCM 21573 / CCUG 41526 / CIP 105981 / IAM 15112 / NBRC 102519 / 47Lol)</name>
    <dbReference type="NCBI Taxonomy" id="1123367"/>
    <lineage>
        <taxon>Bacteria</taxon>
        <taxon>Pseudomonadati</taxon>
        <taxon>Pseudomonadota</taxon>
        <taxon>Betaproteobacteria</taxon>
        <taxon>Rhodocyclales</taxon>
        <taxon>Zoogloeaceae</taxon>
        <taxon>Thauera</taxon>
    </lineage>
</organism>
<dbReference type="GO" id="GO:0000287">
    <property type="term" value="F:magnesium ion binding"/>
    <property type="evidence" value="ECO:0007669"/>
    <property type="project" value="UniProtKB-UniRule"/>
</dbReference>
<proteinExistence type="inferred from homology"/>
<feature type="domain" description="Thiamine pyrophosphate enzyme N-terminal TPP-binding" evidence="17">
    <location>
        <begin position="5"/>
        <end position="119"/>
    </location>
</feature>
<dbReference type="PROSITE" id="PS00187">
    <property type="entry name" value="TPP_ENZYMES"/>
    <property type="match status" value="1"/>
</dbReference>
<dbReference type="GO" id="GO:0050660">
    <property type="term" value="F:flavin adenine dinucleotide binding"/>
    <property type="evidence" value="ECO:0007669"/>
    <property type="project" value="InterPro"/>
</dbReference>
<evidence type="ECO:0000256" key="2">
    <source>
        <dbReference type="ARBA" id="ARBA00005025"/>
    </source>
</evidence>
<comment type="similarity">
    <text evidence="3 14">Belongs to the TPP enzyme family.</text>
</comment>
<evidence type="ECO:0000256" key="8">
    <source>
        <dbReference type="ARBA" id="ARBA00022723"/>
    </source>
</evidence>
<dbReference type="Gene3D" id="3.40.50.1220">
    <property type="entry name" value="TPP-binding domain"/>
    <property type="match status" value="1"/>
</dbReference>
<dbReference type="GO" id="GO:0003984">
    <property type="term" value="F:acetolactate synthase activity"/>
    <property type="evidence" value="ECO:0007669"/>
    <property type="project" value="UniProtKB-EC"/>
</dbReference>
<evidence type="ECO:0000256" key="6">
    <source>
        <dbReference type="ARBA" id="ARBA00022630"/>
    </source>
</evidence>
<evidence type="ECO:0000256" key="11">
    <source>
        <dbReference type="ARBA" id="ARBA00023052"/>
    </source>
</evidence>
<sequence>MTQLTGAQLIVRLLERQGVRTIAGLPGGAILPFYDALSASTQIRHVLARHEQGAGFMAQGMARVSGVPQVCIASSGPGATNLVTAIADACLDSIPMVIITGQVPQSMIGTDAFQEVDIYGITVPITKHNFLVRSAAELLDVVPDAFRIAMSGRPGPVLIDVPKDVQNQLVEVGEFPPPAVADMAPQLDMAAIESAARMINEAARPVLYLGGGVVHSGAAPLAVQLAEQGGLPATMTLMALGAMPMDHPLSVGMLGMHGARYTNFVLEEADLLICVGARFDDRAIGRAAQFCPNAKIVHIDVDRSELHKIKNAHVAIHADVTEALEALLPRVKVTLRQDWLARVADLKQRFPMQFPAIDDPRSHYGLVKAVADALDDEAVIATDVGQHQMWVAQAYPFRRPRQWLTSGGLGTMGFGLPTAMGAALAEPERTVVCFSGDGSFKMNIQELATLAEEGLNVKIVLMNNNALGLVYQQQALFYGKRQFASRYRTEPDFVKIAEGFGVPALDLDLADDPRAALAKALNEPGPCLIHATIDREQFVYPMVPPGAANTEMIGG</sequence>
<evidence type="ECO:0000256" key="12">
    <source>
        <dbReference type="ARBA" id="ARBA00023304"/>
    </source>
</evidence>
<dbReference type="FunFam" id="3.40.50.1220:FF:000008">
    <property type="entry name" value="Acetolactate synthase"/>
    <property type="match status" value="1"/>
</dbReference>
<comment type="caution">
    <text evidence="18">The sequence shown here is derived from an EMBL/GenBank/DDBJ whole genome shotgun (WGS) entry which is preliminary data.</text>
</comment>
<evidence type="ECO:0000259" key="16">
    <source>
        <dbReference type="Pfam" id="PF02775"/>
    </source>
</evidence>
<name>N6Z726_THAL4</name>
<dbReference type="GO" id="GO:0030976">
    <property type="term" value="F:thiamine pyrophosphate binding"/>
    <property type="evidence" value="ECO:0007669"/>
    <property type="project" value="UniProtKB-UniRule"/>
</dbReference>
<dbReference type="FunFam" id="3.40.50.970:FF:000007">
    <property type="entry name" value="Acetolactate synthase"/>
    <property type="match status" value="1"/>
</dbReference>
<dbReference type="NCBIfam" id="NF006016">
    <property type="entry name" value="PRK08155.1"/>
    <property type="match status" value="1"/>
</dbReference>
<dbReference type="Pfam" id="PF02776">
    <property type="entry name" value="TPP_enzyme_N"/>
    <property type="match status" value="1"/>
</dbReference>
<dbReference type="InterPro" id="IPR045229">
    <property type="entry name" value="TPP_enz"/>
</dbReference>
<dbReference type="Gene3D" id="3.40.50.970">
    <property type="match status" value="2"/>
</dbReference>
<dbReference type="InterPro" id="IPR000399">
    <property type="entry name" value="TPP-bd_CS"/>
</dbReference>
<dbReference type="Pfam" id="PF02775">
    <property type="entry name" value="TPP_enzyme_C"/>
    <property type="match status" value="1"/>
</dbReference>
<keyword evidence="11 14" id="KW-0786">Thiamine pyrophosphate</keyword>
<keyword evidence="8 14" id="KW-0479">Metal-binding</keyword>
<dbReference type="InterPro" id="IPR039368">
    <property type="entry name" value="AHAS_TPP"/>
</dbReference>
<keyword evidence="6" id="KW-0285">Flavoprotein</keyword>
<dbReference type="SUPFAM" id="SSF52518">
    <property type="entry name" value="Thiamin diphosphate-binding fold (THDP-binding)"/>
    <property type="match status" value="2"/>
</dbReference>
<evidence type="ECO:0000259" key="15">
    <source>
        <dbReference type="Pfam" id="PF00205"/>
    </source>
</evidence>
<dbReference type="InterPro" id="IPR012846">
    <property type="entry name" value="Acetolactate_synth_lsu"/>
</dbReference>
<evidence type="ECO:0000256" key="3">
    <source>
        <dbReference type="ARBA" id="ARBA00007812"/>
    </source>
</evidence>
<dbReference type="InterPro" id="IPR011766">
    <property type="entry name" value="TPP_enzyme_TPP-bd"/>
</dbReference>
<feature type="domain" description="Thiamine pyrophosphate enzyme TPP-binding" evidence="16">
    <location>
        <begin position="383"/>
        <end position="530"/>
    </location>
</feature>
<keyword evidence="12 14" id="KW-0100">Branched-chain amino acid biosynthesis</keyword>
<evidence type="ECO:0000256" key="9">
    <source>
        <dbReference type="ARBA" id="ARBA00022827"/>
    </source>
</evidence>
<dbReference type="AlphaFoldDB" id="N6Z726"/>
<evidence type="ECO:0000259" key="17">
    <source>
        <dbReference type="Pfam" id="PF02776"/>
    </source>
</evidence>
<comment type="cofactor">
    <cofactor evidence="14">
        <name>Mg(2+)</name>
        <dbReference type="ChEBI" id="CHEBI:18420"/>
    </cofactor>
    <text evidence="14">Binds 1 Mg(2+) ion per subunit.</text>
</comment>
<dbReference type="Proteomes" id="UP000013232">
    <property type="component" value="Unassembled WGS sequence"/>
</dbReference>
<reference evidence="18 19" key="1">
    <citation type="submission" date="2012-09" db="EMBL/GenBank/DDBJ databases">
        <title>Draft Genome Sequences of 6 Strains from Genus Thauera.</title>
        <authorList>
            <person name="Liu B."/>
            <person name="Shapleigh J.P."/>
            <person name="Frostegard A.H."/>
        </authorList>
    </citation>
    <scope>NUCLEOTIDE SEQUENCE [LARGE SCALE GENOMIC DNA]</scope>
    <source>
        <strain evidence="19">47Lol / DSM 12138</strain>
    </source>
</reference>
<comment type="catalytic activity">
    <reaction evidence="13 14">
        <text>2 pyruvate + H(+) = (2S)-2-acetolactate + CO2</text>
        <dbReference type="Rhea" id="RHEA:25249"/>
        <dbReference type="ChEBI" id="CHEBI:15361"/>
        <dbReference type="ChEBI" id="CHEBI:15378"/>
        <dbReference type="ChEBI" id="CHEBI:16526"/>
        <dbReference type="ChEBI" id="CHEBI:58476"/>
        <dbReference type="EC" id="2.2.1.6"/>
    </reaction>
</comment>
<comment type="cofactor">
    <cofactor evidence="14">
        <name>thiamine diphosphate</name>
        <dbReference type="ChEBI" id="CHEBI:58937"/>
    </cofactor>
    <text evidence="14">Binds 1 thiamine pyrophosphate per subunit.</text>
</comment>
<dbReference type="InterPro" id="IPR029061">
    <property type="entry name" value="THDP-binding"/>
</dbReference>
<evidence type="ECO:0000256" key="14">
    <source>
        <dbReference type="RuleBase" id="RU003591"/>
    </source>
</evidence>
<protein>
    <recommendedName>
        <fullName evidence="4 14">Acetolactate synthase</fullName>
        <ecNumber evidence="4 14">2.2.1.6</ecNumber>
    </recommendedName>
</protein>
<evidence type="ECO:0000256" key="5">
    <source>
        <dbReference type="ARBA" id="ARBA00022605"/>
    </source>
</evidence>
<dbReference type="CDD" id="cd02015">
    <property type="entry name" value="TPP_AHAS"/>
    <property type="match status" value="1"/>
</dbReference>
<dbReference type="FunFam" id="3.40.50.970:FF:000016">
    <property type="entry name" value="Acetolactate synthase"/>
    <property type="match status" value="1"/>
</dbReference>
<evidence type="ECO:0000256" key="10">
    <source>
        <dbReference type="ARBA" id="ARBA00022842"/>
    </source>
</evidence>
<keyword evidence="5 14" id="KW-0028">Amino-acid biosynthesis</keyword>
<dbReference type="EC" id="2.2.1.6" evidence="4 14"/>
<comment type="pathway">
    <text evidence="1 14">Amino-acid biosynthesis; L-isoleucine biosynthesis; L-isoleucine from 2-oxobutanoate: step 1/4.</text>
</comment>